<feature type="domain" description="AMP-dependent synthetase/ligase" evidence="3">
    <location>
        <begin position="11"/>
        <end position="361"/>
    </location>
</feature>
<evidence type="ECO:0000256" key="1">
    <source>
        <dbReference type="ARBA" id="ARBA00006432"/>
    </source>
</evidence>
<evidence type="ECO:0000259" key="3">
    <source>
        <dbReference type="Pfam" id="PF00501"/>
    </source>
</evidence>
<dbReference type="STRING" id="1423715.FD25_GL002575"/>
<gene>
    <name evidence="4" type="ORF">FD25_GL002575</name>
</gene>
<reference evidence="4 5" key="1">
    <citation type="journal article" date="2015" name="Genome Announc.">
        <title>Expanding the biotechnology potential of lactobacilli through comparative genomics of 213 strains and associated genera.</title>
        <authorList>
            <person name="Sun Z."/>
            <person name="Harris H.M."/>
            <person name="McCann A."/>
            <person name="Guo C."/>
            <person name="Argimon S."/>
            <person name="Zhang W."/>
            <person name="Yang X."/>
            <person name="Jeffery I.B."/>
            <person name="Cooney J.C."/>
            <person name="Kagawa T.F."/>
            <person name="Liu W."/>
            <person name="Song Y."/>
            <person name="Salvetti E."/>
            <person name="Wrobel A."/>
            <person name="Rasinkangas P."/>
            <person name="Parkhill J."/>
            <person name="Rea M.C."/>
            <person name="O'Sullivan O."/>
            <person name="Ritari J."/>
            <person name="Douillard F.P."/>
            <person name="Paul Ross R."/>
            <person name="Yang R."/>
            <person name="Briner A.E."/>
            <person name="Felis G.E."/>
            <person name="de Vos W.M."/>
            <person name="Barrangou R."/>
            <person name="Klaenhammer T.R."/>
            <person name="Caufield P.W."/>
            <person name="Cui Y."/>
            <person name="Zhang H."/>
            <person name="O'Toole P.W."/>
        </authorList>
    </citation>
    <scope>NUCLEOTIDE SEQUENCE [LARGE SCALE GENOMIC DNA]</scope>
    <source>
        <strain evidence="4 5">DSM 19394</strain>
    </source>
</reference>
<evidence type="ECO:0000256" key="2">
    <source>
        <dbReference type="ARBA" id="ARBA00022598"/>
    </source>
</evidence>
<dbReference type="Gene3D" id="3.40.50.12780">
    <property type="entry name" value="N-terminal domain of ligase-like"/>
    <property type="match status" value="1"/>
</dbReference>
<dbReference type="AlphaFoldDB" id="A0A0R1LKG0"/>
<dbReference type="InterPro" id="IPR042099">
    <property type="entry name" value="ANL_N_sf"/>
</dbReference>
<protein>
    <submittedName>
        <fullName evidence="4">AMP-dependent synthetase and ligase</fullName>
    </submittedName>
</protein>
<dbReference type="SUPFAM" id="SSF56801">
    <property type="entry name" value="Acetyl-CoA synthetase-like"/>
    <property type="match status" value="1"/>
</dbReference>
<dbReference type="RefSeq" id="WP_057801536.1">
    <property type="nucleotide sequence ID" value="NZ_AZDV01000005.1"/>
</dbReference>
<accession>A0A0R1LKG0</accession>
<dbReference type="EMBL" id="AZDV01000005">
    <property type="protein sequence ID" value="KRK96112.1"/>
    <property type="molecule type" value="Genomic_DNA"/>
</dbReference>
<organism evidence="4 5">
    <name type="scientific">Levilactobacillus acidifarinae DSM 19394 = JCM 15949</name>
    <dbReference type="NCBI Taxonomy" id="1423715"/>
    <lineage>
        <taxon>Bacteria</taxon>
        <taxon>Bacillati</taxon>
        <taxon>Bacillota</taxon>
        <taxon>Bacilli</taxon>
        <taxon>Lactobacillales</taxon>
        <taxon>Lactobacillaceae</taxon>
        <taxon>Levilactobacillus</taxon>
    </lineage>
</organism>
<dbReference type="Pfam" id="PF00501">
    <property type="entry name" value="AMP-binding"/>
    <property type="match status" value="1"/>
</dbReference>
<dbReference type="GO" id="GO:0006631">
    <property type="term" value="P:fatty acid metabolic process"/>
    <property type="evidence" value="ECO:0007669"/>
    <property type="project" value="TreeGrafter"/>
</dbReference>
<keyword evidence="5" id="KW-1185">Reference proteome</keyword>
<dbReference type="PANTHER" id="PTHR43201">
    <property type="entry name" value="ACYL-COA SYNTHETASE"/>
    <property type="match status" value="1"/>
</dbReference>
<proteinExistence type="inferred from homology"/>
<dbReference type="PATRIC" id="fig|1423715.3.peg.2655"/>
<dbReference type="Proteomes" id="UP000051955">
    <property type="component" value="Unassembled WGS sequence"/>
</dbReference>
<dbReference type="GO" id="GO:0031956">
    <property type="term" value="F:medium-chain fatty acid-CoA ligase activity"/>
    <property type="evidence" value="ECO:0007669"/>
    <property type="project" value="TreeGrafter"/>
</dbReference>
<evidence type="ECO:0000313" key="5">
    <source>
        <dbReference type="Proteomes" id="UP000051955"/>
    </source>
</evidence>
<comment type="similarity">
    <text evidence="1">Belongs to the ATP-dependent AMP-binding enzyme family.</text>
</comment>
<dbReference type="PANTHER" id="PTHR43201:SF5">
    <property type="entry name" value="MEDIUM-CHAIN ACYL-COA LIGASE ACSF2, MITOCHONDRIAL"/>
    <property type="match status" value="1"/>
</dbReference>
<name>A0A0R1LKG0_9LACO</name>
<sequence length="414" mass="44705">MSKITLKLTQQLKQASNRKLIKDTTLERWFTGGELAADVDQLTDHLRGLKVGHGDVVLVCLPNTAVYPVLAQAIWEVGAVMHPVAATLPAVKLQSLLGAHDYVASVVAPGLVDAVTVARQTTVAKLQLNTAPELSLIRDLNVTSHAAATPTDEDLALILNSVGAAGQLKWVGLTHNHLRHGAEDTLISQRLTPHDTTMIVLPLSGVNAQVTSVLATRLSGGRLVITPKFSVHRFWPQVHANHVTWISVTPALLDRLLLDPAARASYPGRTNLRFVRCSTSLAGDKLMQFEQRYQTRVLTGYGLAETANQGTLNPFAAPKIGSAGKPVGTDVAIWIDGHVTRASRVGGEIAVRGDHVIQRYLEPQPEAFYHGWLLTGDRGYFDEDGYLFINGPKKAMMNRGGEGIAPTHVNNALG</sequence>
<dbReference type="InterPro" id="IPR000873">
    <property type="entry name" value="AMP-dep_synth/lig_dom"/>
</dbReference>
<keyword evidence="2 4" id="KW-0436">Ligase</keyword>
<comment type="caution">
    <text evidence="4">The sequence shown here is derived from an EMBL/GenBank/DDBJ whole genome shotgun (WGS) entry which is preliminary data.</text>
</comment>
<evidence type="ECO:0000313" key="4">
    <source>
        <dbReference type="EMBL" id="KRK96112.1"/>
    </source>
</evidence>
<dbReference type="OrthoDB" id="9762242at2"/>